<accession>A0A2A4CP32</accession>
<evidence type="ECO:0000313" key="2">
    <source>
        <dbReference type="Proteomes" id="UP000243507"/>
    </source>
</evidence>
<dbReference type="RefSeq" id="WP_096433876.1">
    <property type="nucleotide sequence ID" value="NZ_NTJD01000007.1"/>
</dbReference>
<reference evidence="1 2" key="1">
    <citation type="submission" date="2017-09" db="EMBL/GenBank/DDBJ databases">
        <title>A multilocus sequence analysis scheme for characterization of bacteria in the genus Thioclava.</title>
        <authorList>
            <person name="Liu Y."/>
            <person name="Shao Z."/>
        </authorList>
    </citation>
    <scope>NUCLEOTIDE SEQUENCE [LARGE SCALE GENOMIC DNA]</scope>
    <source>
        <strain evidence="1 2">CAU 1312</strain>
    </source>
</reference>
<gene>
    <name evidence="1" type="ORF">CLN94_10405</name>
</gene>
<protein>
    <recommendedName>
        <fullName evidence="3">Phage tail assembly chaperone</fullName>
    </recommendedName>
</protein>
<organism evidence="1 2">
    <name type="scientific">Pseudothioclava arenosa</name>
    <dbReference type="NCBI Taxonomy" id="1795308"/>
    <lineage>
        <taxon>Bacteria</taxon>
        <taxon>Pseudomonadati</taxon>
        <taxon>Pseudomonadota</taxon>
        <taxon>Alphaproteobacteria</taxon>
        <taxon>Rhodobacterales</taxon>
        <taxon>Paracoccaceae</taxon>
        <taxon>Pseudothioclava</taxon>
    </lineage>
</organism>
<dbReference type="InterPro" id="IPR019056">
    <property type="entry name" value="Phage_TAC_6"/>
</dbReference>
<proteinExistence type="predicted"/>
<comment type="caution">
    <text evidence="1">The sequence shown here is derived from an EMBL/GenBank/DDBJ whole genome shotgun (WGS) entry which is preliminary data.</text>
</comment>
<sequence>MHPLARSSEVVVRYGSHAVTLRPSLRAAMTLERLHGGWEGLILHLSQLHTQTVWAIMRASAVSGSAAEALLHSLANRPLDEIKEAVAEPLGELLGLFLAPMDAEPTDTPPPSTAKPKPWSEAYADLFRIGTGWLGWTPTETWAATPLEIAQAFEGHVAKLNAIHGAGEAETPTGQTEEQRAANIAAGLDPDFDRTGLRALKGKL</sequence>
<keyword evidence="2" id="KW-1185">Reference proteome</keyword>
<dbReference type="EMBL" id="NTJD01000007">
    <property type="protein sequence ID" value="PCD76227.1"/>
    <property type="molecule type" value="Genomic_DNA"/>
</dbReference>
<dbReference type="Pfam" id="PF09550">
    <property type="entry name" value="Phage_TAC_6"/>
    <property type="match status" value="1"/>
</dbReference>
<dbReference type="AlphaFoldDB" id="A0A2A4CP32"/>
<name>A0A2A4CP32_9RHOB</name>
<evidence type="ECO:0008006" key="3">
    <source>
        <dbReference type="Google" id="ProtNLM"/>
    </source>
</evidence>
<evidence type="ECO:0000313" key="1">
    <source>
        <dbReference type="EMBL" id="PCD76227.1"/>
    </source>
</evidence>
<dbReference type="Proteomes" id="UP000243507">
    <property type="component" value="Unassembled WGS sequence"/>
</dbReference>
<dbReference type="OrthoDB" id="7306418at2"/>